<feature type="transmembrane region" description="Helical" evidence="1">
    <location>
        <begin position="29"/>
        <end position="47"/>
    </location>
</feature>
<evidence type="ECO:0000313" key="2">
    <source>
        <dbReference type="EMBL" id="CAB4214940.1"/>
    </source>
</evidence>
<dbReference type="EMBL" id="LR797420">
    <property type="protein sequence ID" value="CAB4214940.1"/>
    <property type="molecule type" value="Genomic_DNA"/>
</dbReference>
<keyword evidence="1" id="KW-0472">Membrane</keyword>
<reference evidence="3" key="1">
    <citation type="submission" date="2020-05" db="EMBL/GenBank/DDBJ databases">
        <authorList>
            <person name="Chiriac C."/>
            <person name="Salcher M."/>
            <person name="Ghai R."/>
            <person name="Kavagutti S V."/>
        </authorList>
    </citation>
    <scope>NUCLEOTIDE SEQUENCE</scope>
</reference>
<protein>
    <submittedName>
        <fullName evidence="3">Uncharacterized protein</fullName>
    </submittedName>
</protein>
<keyword evidence="1" id="KW-1133">Transmembrane helix</keyword>
<organism evidence="3">
    <name type="scientific">uncultured Caudovirales phage</name>
    <dbReference type="NCBI Taxonomy" id="2100421"/>
    <lineage>
        <taxon>Viruses</taxon>
        <taxon>Duplodnaviria</taxon>
        <taxon>Heunggongvirae</taxon>
        <taxon>Uroviricota</taxon>
        <taxon>Caudoviricetes</taxon>
        <taxon>Peduoviridae</taxon>
        <taxon>Maltschvirus</taxon>
        <taxon>Maltschvirus maltsch</taxon>
    </lineage>
</organism>
<evidence type="ECO:0000256" key="1">
    <source>
        <dbReference type="SAM" id="Phobius"/>
    </source>
</evidence>
<name>A0A6J5SXB6_9CAUD</name>
<proteinExistence type="predicted"/>
<evidence type="ECO:0000313" key="3">
    <source>
        <dbReference type="EMBL" id="CAB4219626.1"/>
    </source>
</evidence>
<dbReference type="EMBL" id="LR797480">
    <property type="protein sequence ID" value="CAB4219626.1"/>
    <property type="molecule type" value="Genomic_DNA"/>
</dbReference>
<gene>
    <name evidence="2" type="ORF">UFOVP1467_23</name>
    <name evidence="3" type="ORF">UFOVP1616_7</name>
</gene>
<sequence length="83" mass="9566">MTHLLLQLTLGVLIGAVAPIKGRRIWPYWLLACFIGWWTLLVLLFVGQRAPRIPTLPHWLLVWWGGRIIAKQAKRNLKDLGVM</sequence>
<keyword evidence="1" id="KW-0812">Transmembrane</keyword>
<accession>A0A6J5SXB6</accession>